<dbReference type="RefSeq" id="WP_354614554.1">
    <property type="nucleotide sequence ID" value="NZ_JBEXAE010000002.1"/>
</dbReference>
<dbReference type="Pfam" id="PF13460">
    <property type="entry name" value="NAD_binding_10"/>
    <property type="match status" value="1"/>
</dbReference>
<dbReference type="SUPFAM" id="SSF51735">
    <property type="entry name" value="NAD(P)-binding Rossmann-fold domains"/>
    <property type="match status" value="1"/>
</dbReference>
<organism evidence="2 3">
    <name type="scientific">Sediminicola arcticus</name>
    <dbReference type="NCBI Taxonomy" id="1574308"/>
    <lineage>
        <taxon>Bacteria</taxon>
        <taxon>Pseudomonadati</taxon>
        <taxon>Bacteroidota</taxon>
        <taxon>Flavobacteriia</taxon>
        <taxon>Flavobacteriales</taxon>
        <taxon>Flavobacteriaceae</taxon>
        <taxon>Sediminicola</taxon>
    </lineage>
</organism>
<accession>A0ABV2STZ0</accession>
<proteinExistence type="predicted"/>
<dbReference type="InterPro" id="IPR016040">
    <property type="entry name" value="NAD(P)-bd_dom"/>
</dbReference>
<dbReference type="Proteomes" id="UP001549799">
    <property type="component" value="Unassembled WGS sequence"/>
</dbReference>
<dbReference type="InterPro" id="IPR036291">
    <property type="entry name" value="NAD(P)-bd_dom_sf"/>
</dbReference>
<dbReference type="Gene3D" id="3.40.50.720">
    <property type="entry name" value="NAD(P)-binding Rossmann-like Domain"/>
    <property type="match status" value="1"/>
</dbReference>
<evidence type="ECO:0000313" key="2">
    <source>
        <dbReference type="EMBL" id="MET6990167.1"/>
    </source>
</evidence>
<protein>
    <submittedName>
        <fullName evidence="2">SDR family oxidoreductase</fullName>
    </submittedName>
</protein>
<evidence type="ECO:0000313" key="3">
    <source>
        <dbReference type="Proteomes" id="UP001549799"/>
    </source>
</evidence>
<gene>
    <name evidence="2" type="ORF">ABXZ36_05855</name>
</gene>
<keyword evidence="3" id="KW-1185">Reference proteome</keyword>
<sequence>MENVLIAGANGTTGKLIVNLLKESQYFRPIAMVRKKDQMEQFESMGVKTILADLEKDLVHTMEDIDKVIFAAGSGGKKVVEVDQEGAKRLIDVAIMAHVKKFIMLSSIGADQPEKADTLQDYLQAKKNADEHLRHSGLNYTIVRPGSLKNEKGIGKIDLAKSLDKKGDISRQDVAQTLVRVLHDTRANATTFEILEGETLIGEAIKTVSVAEAE</sequence>
<name>A0ABV2STZ0_9FLAO</name>
<comment type="caution">
    <text evidence="2">The sequence shown here is derived from an EMBL/GenBank/DDBJ whole genome shotgun (WGS) entry which is preliminary data.</text>
</comment>
<dbReference type="EMBL" id="JBEXAE010000002">
    <property type="protein sequence ID" value="MET6990167.1"/>
    <property type="molecule type" value="Genomic_DNA"/>
</dbReference>
<evidence type="ECO:0000259" key="1">
    <source>
        <dbReference type="Pfam" id="PF13460"/>
    </source>
</evidence>
<dbReference type="PANTHER" id="PTHR15020">
    <property type="entry name" value="FLAVIN REDUCTASE-RELATED"/>
    <property type="match status" value="1"/>
</dbReference>
<dbReference type="CDD" id="cd05243">
    <property type="entry name" value="SDR_a5"/>
    <property type="match status" value="1"/>
</dbReference>
<feature type="domain" description="NAD(P)-binding" evidence="1">
    <location>
        <begin position="8"/>
        <end position="184"/>
    </location>
</feature>
<dbReference type="PANTHER" id="PTHR15020:SF50">
    <property type="entry name" value="UPF0659 PROTEIN YMR090W"/>
    <property type="match status" value="1"/>
</dbReference>
<reference evidence="2 3" key="1">
    <citation type="submission" date="2024-07" db="EMBL/GenBank/DDBJ databases">
        <title>The genome sequence of type strain Sediminicola arcticus GDMCC 1.2805.</title>
        <authorList>
            <person name="Liu Y."/>
        </authorList>
    </citation>
    <scope>NUCLEOTIDE SEQUENCE [LARGE SCALE GENOMIC DNA]</scope>
    <source>
        <strain evidence="2 3">GDMCC 1.2805</strain>
    </source>
</reference>